<sequence length="102" mass="11220">MGAIWSTWGSNFPLKRFLSGPPLKCCIIQKREPGRWKPAISPLQTRGNFPFKSFFCGAALSPFLGALRRISMGARNSNGVGLKSQNPAICIHLISSIDMAWI</sequence>
<evidence type="ECO:0000313" key="1">
    <source>
        <dbReference type="EMBL" id="GIY45818.1"/>
    </source>
</evidence>
<reference evidence="1 2" key="1">
    <citation type="submission" date="2021-06" db="EMBL/GenBank/DDBJ databases">
        <title>Caerostris darwini draft genome.</title>
        <authorList>
            <person name="Kono N."/>
            <person name="Arakawa K."/>
        </authorList>
    </citation>
    <scope>NUCLEOTIDE SEQUENCE [LARGE SCALE GENOMIC DNA]</scope>
</reference>
<protein>
    <submittedName>
        <fullName evidence="1">Uncharacterized protein</fullName>
    </submittedName>
</protein>
<proteinExistence type="predicted"/>
<dbReference type="EMBL" id="BPLQ01009662">
    <property type="protein sequence ID" value="GIY45818.1"/>
    <property type="molecule type" value="Genomic_DNA"/>
</dbReference>
<gene>
    <name evidence="1" type="ORF">CDAR_387611</name>
</gene>
<dbReference type="Proteomes" id="UP001054837">
    <property type="component" value="Unassembled WGS sequence"/>
</dbReference>
<comment type="caution">
    <text evidence="1">The sequence shown here is derived from an EMBL/GenBank/DDBJ whole genome shotgun (WGS) entry which is preliminary data.</text>
</comment>
<dbReference type="AlphaFoldDB" id="A0AAV4TGS5"/>
<evidence type="ECO:0000313" key="2">
    <source>
        <dbReference type="Proteomes" id="UP001054837"/>
    </source>
</evidence>
<keyword evidence="2" id="KW-1185">Reference proteome</keyword>
<accession>A0AAV4TGS5</accession>
<name>A0AAV4TGS5_9ARAC</name>
<organism evidence="1 2">
    <name type="scientific">Caerostris darwini</name>
    <dbReference type="NCBI Taxonomy" id="1538125"/>
    <lineage>
        <taxon>Eukaryota</taxon>
        <taxon>Metazoa</taxon>
        <taxon>Ecdysozoa</taxon>
        <taxon>Arthropoda</taxon>
        <taxon>Chelicerata</taxon>
        <taxon>Arachnida</taxon>
        <taxon>Araneae</taxon>
        <taxon>Araneomorphae</taxon>
        <taxon>Entelegynae</taxon>
        <taxon>Araneoidea</taxon>
        <taxon>Araneidae</taxon>
        <taxon>Caerostris</taxon>
    </lineage>
</organism>